<feature type="DNA-binding region" description="OmpR/PhoB-type" evidence="3">
    <location>
        <begin position="124"/>
        <end position="223"/>
    </location>
</feature>
<evidence type="ECO:0000313" key="7">
    <source>
        <dbReference type="Proteomes" id="UP000185984"/>
    </source>
</evidence>
<feature type="modified residue" description="4-aspartylphosphate" evidence="2">
    <location>
        <position position="405"/>
    </location>
</feature>
<accession>A0A1U7HUC3</accession>
<dbReference type="GO" id="GO:0032993">
    <property type="term" value="C:protein-DNA complex"/>
    <property type="evidence" value="ECO:0007669"/>
    <property type="project" value="TreeGrafter"/>
</dbReference>
<keyword evidence="7" id="KW-1185">Reference proteome</keyword>
<dbReference type="SMART" id="SM00448">
    <property type="entry name" value="REC"/>
    <property type="match status" value="3"/>
</dbReference>
<dbReference type="InterPro" id="IPR001867">
    <property type="entry name" value="OmpR/PhoB-type_DNA-bd"/>
</dbReference>
<dbReference type="PROSITE" id="PS50110">
    <property type="entry name" value="RESPONSE_REGULATORY"/>
    <property type="match status" value="3"/>
</dbReference>
<dbReference type="PANTHER" id="PTHR48111">
    <property type="entry name" value="REGULATOR OF RPOS"/>
    <property type="match status" value="1"/>
</dbReference>
<evidence type="ECO:0008006" key="8">
    <source>
        <dbReference type="Google" id="ProtNLM"/>
    </source>
</evidence>
<evidence type="ECO:0000259" key="5">
    <source>
        <dbReference type="PROSITE" id="PS51755"/>
    </source>
</evidence>
<dbReference type="CDD" id="cd00383">
    <property type="entry name" value="trans_reg_C"/>
    <property type="match status" value="1"/>
</dbReference>
<dbReference type="SMART" id="SM00862">
    <property type="entry name" value="Trans_reg_C"/>
    <property type="match status" value="1"/>
</dbReference>
<gene>
    <name evidence="6" type="ORF">NIES1031_10670</name>
</gene>
<dbReference type="InterPro" id="IPR001789">
    <property type="entry name" value="Sig_transdc_resp-reg_receiver"/>
</dbReference>
<dbReference type="GO" id="GO:0000976">
    <property type="term" value="F:transcription cis-regulatory region binding"/>
    <property type="evidence" value="ECO:0007669"/>
    <property type="project" value="TreeGrafter"/>
</dbReference>
<dbReference type="GO" id="GO:0006355">
    <property type="term" value="P:regulation of DNA-templated transcription"/>
    <property type="evidence" value="ECO:0007669"/>
    <property type="project" value="InterPro"/>
</dbReference>
<protein>
    <recommendedName>
        <fullName evidence="8">Multi-component transcriptional regulator</fullName>
    </recommendedName>
</protein>
<feature type="modified residue" description="4-aspartylphosphate" evidence="2">
    <location>
        <position position="51"/>
    </location>
</feature>
<feature type="domain" description="Response regulatory" evidence="4">
    <location>
        <begin position="488"/>
        <end position="604"/>
    </location>
</feature>
<dbReference type="AlphaFoldDB" id="A0A1U7HUC3"/>
<evidence type="ECO:0000313" key="6">
    <source>
        <dbReference type="EMBL" id="OKH27159.1"/>
    </source>
</evidence>
<evidence type="ECO:0000256" key="3">
    <source>
        <dbReference type="PROSITE-ProRule" id="PRU01091"/>
    </source>
</evidence>
<feature type="domain" description="Response regulatory" evidence="4">
    <location>
        <begin position="2"/>
        <end position="116"/>
    </location>
</feature>
<dbReference type="Pfam" id="PF00486">
    <property type="entry name" value="Trans_reg_C"/>
    <property type="match status" value="1"/>
</dbReference>
<dbReference type="InterPro" id="IPR036641">
    <property type="entry name" value="HPT_dom_sf"/>
</dbReference>
<feature type="modified residue" description="4-aspartylphosphate" evidence="2">
    <location>
        <position position="537"/>
    </location>
</feature>
<dbReference type="GO" id="GO:0005829">
    <property type="term" value="C:cytosol"/>
    <property type="evidence" value="ECO:0007669"/>
    <property type="project" value="TreeGrafter"/>
</dbReference>
<evidence type="ECO:0000256" key="1">
    <source>
        <dbReference type="ARBA" id="ARBA00023125"/>
    </source>
</evidence>
<comment type="caution">
    <text evidence="6">The sequence shown here is derived from an EMBL/GenBank/DDBJ whole genome shotgun (WGS) entry which is preliminary data.</text>
</comment>
<dbReference type="RefSeq" id="WP_073549367.1">
    <property type="nucleotide sequence ID" value="NZ_CAWMVK010000041.1"/>
</dbReference>
<dbReference type="Pfam" id="PF00072">
    <property type="entry name" value="Response_reg"/>
    <property type="match status" value="3"/>
</dbReference>
<evidence type="ECO:0000259" key="4">
    <source>
        <dbReference type="PROSITE" id="PS50110"/>
    </source>
</evidence>
<organism evidence="6 7">
    <name type="scientific">Chroogloeocystis siderophila 5.2 s.c.1</name>
    <dbReference type="NCBI Taxonomy" id="247279"/>
    <lineage>
        <taxon>Bacteria</taxon>
        <taxon>Bacillati</taxon>
        <taxon>Cyanobacteriota</taxon>
        <taxon>Cyanophyceae</taxon>
        <taxon>Oscillatoriophycideae</taxon>
        <taxon>Chroococcales</taxon>
        <taxon>Chroococcaceae</taxon>
        <taxon>Chroogloeocystis</taxon>
    </lineage>
</organism>
<dbReference type="OrthoDB" id="442759at2"/>
<dbReference type="SUPFAM" id="SSF47226">
    <property type="entry name" value="Histidine-containing phosphotransfer domain, HPT domain"/>
    <property type="match status" value="1"/>
</dbReference>
<evidence type="ECO:0000256" key="2">
    <source>
        <dbReference type="PROSITE-ProRule" id="PRU00169"/>
    </source>
</evidence>
<dbReference type="Gene3D" id="1.10.10.10">
    <property type="entry name" value="Winged helix-like DNA-binding domain superfamily/Winged helix DNA-binding domain"/>
    <property type="match status" value="1"/>
</dbReference>
<dbReference type="CDD" id="cd00156">
    <property type="entry name" value="REC"/>
    <property type="match status" value="2"/>
</dbReference>
<dbReference type="STRING" id="247279.NIES1031_10670"/>
<dbReference type="InterPro" id="IPR036388">
    <property type="entry name" value="WH-like_DNA-bd_sf"/>
</dbReference>
<dbReference type="PROSITE" id="PS51755">
    <property type="entry name" value="OMPR_PHOB"/>
    <property type="match status" value="1"/>
</dbReference>
<feature type="domain" description="OmpR/PhoB-type" evidence="5">
    <location>
        <begin position="124"/>
        <end position="223"/>
    </location>
</feature>
<dbReference type="GO" id="GO:0000156">
    <property type="term" value="F:phosphorelay response regulator activity"/>
    <property type="evidence" value="ECO:0007669"/>
    <property type="project" value="TreeGrafter"/>
</dbReference>
<sequence length="617" mass="68448">MKLLIIDDDRETTSVLSAVLTAQQLTVDVAPDAQTALALLQTVPYDLIVLDVILPDADGISLCRTIRQQQQTIPILLLTAKDAVGDRVAGLEAGADDYLTKPYDSAELLARIRTLLRRGQTPITETLTWGALQVDPQACRVTYQGNPIKLTPKEYRLLELFLRYPHRVFDRKALLDHAWSIDECPGEEAVTTQIRGLRRKLEAAGLPTDPIETLYGLGYRLRAWQPDPPSPELDIGKQEAIAAIRQMWQEFQGRLQEQLSLLEKASSHLANQTLTPTQQQQAQSTAHRLIGSLSAYGQPEAAILARHIEQGFAAPQSAIALQLTSLLQQLRQATTQPFFAKAPASSTASQPPLTHRILAIAPNLTLLQPLQTAAPNWGCHLDTATDLTSARQQLLTQTPDAIILDLDFPDTQKTGLTLLTQIKRLGPTPVLILTQQDRLRDSPSKTLRDRITVARLGADAYLQKPASPSDIWRVIHRLLHRFDPITAKLLIVDDDPDLLTRLQTQLQPWGFQVTGLSDPSQFWSVLQTTRPDLLLLDVSMPEYSGIDLCRVVRCDAHWYALPILFLSAHADANTLHKALSVGADDYVLKPIAEADLIQRILQRLGRTSALEGMPILR</sequence>
<proteinExistence type="predicted"/>
<keyword evidence="2" id="KW-0597">Phosphoprotein</keyword>
<dbReference type="PANTHER" id="PTHR48111:SF15">
    <property type="entry name" value="OMPR SUBFAMILY"/>
    <property type="match status" value="1"/>
</dbReference>
<dbReference type="CDD" id="cd17574">
    <property type="entry name" value="REC_OmpR"/>
    <property type="match status" value="1"/>
</dbReference>
<dbReference type="Gene3D" id="6.10.250.690">
    <property type="match status" value="1"/>
</dbReference>
<dbReference type="InterPro" id="IPR011006">
    <property type="entry name" value="CheY-like_superfamily"/>
</dbReference>
<dbReference type="SUPFAM" id="SSF52172">
    <property type="entry name" value="CheY-like"/>
    <property type="match status" value="3"/>
</dbReference>
<dbReference type="Proteomes" id="UP000185984">
    <property type="component" value="Unassembled WGS sequence"/>
</dbReference>
<dbReference type="EMBL" id="MRCC01000007">
    <property type="protein sequence ID" value="OKH27159.1"/>
    <property type="molecule type" value="Genomic_DNA"/>
</dbReference>
<keyword evidence="1 3" id="KW-0238">DNA-binding</keyword>
<name>A0A1U7HUC3_9CHRO</name>
<reference evidence="6 7" key="1">
    <citation type="submission" date="2016-11" db="EMBL/GenBank/DDBJ databases">
        <title>Draft Genome Sequences of Nine Cyanobacterial Strains from Diverse Habitats.</title>
        <authorList>
            <person name="Zhu T."/>
            <person name="Hou S."/>
            <person name="Lu X."/>
            <person name="Hess W.R."/>
        </authorList>
    </citation>
    <scope>NUCLEOTIDE SEQUENCE [LARGE SCALE GENOMIC DNA]</scope>
    <source>
        <strain evidence="6 7">5.2 s.c.1</strain>
    </source>
</reference>
<feature type="domain" description="Response regulatory" evidence="4">
    <location>
        <begin position="356"/>
        <end position="479"/>
    </location>
</feature>
<dbReference type="InterPro" id="IPR039420">
    <property type="entry name" value="WalR-like"/>
</dbReference>
<dbReference type="Gene3D" id="3.40.50.2300">
    <property type="match status" value="3"/>
</dbReference>